<dbReference type="GO" id="GO:0046872">
    <property type="term" value="F:metal ion binding"/>
    <property type="evidence" value="ECO:0007669"/>
    <property type="project" value="UniProtKB-KW"/>
</dbReference>
<keyword evidence="7" id="KW-1185">Reference proteome</keyword>
<accession>A0A9K3GEL9</accession>
<proteinExistence type="inferred from homology"/>
<dbReference type="Proteomes" id="UP000265618">
    <property type="component" value="Unassembled WGS sequence"/>
</dbReference>
<dbReference type="SMART" id="SM00156">
    <property type="entry name" value="PP2Ac"/>
    <property type="match status" value="1"/>
</dbReference>
<dbReference type="GO" id="GO:0004722">
    <property type="term" value="F:protein serine/threonine phosphatase activity"/>
    <property type="evidence" value="ECO:0007669"/>
    <property type="project" value="UniProtKB-EC"/>
</dbReference>
<evidence type="ECO:0000259" key="5">
    <source>
        <dbReference type="PROSITE" id="PS00125"/>
    </source>
</evidence>
<dbReference type="PROSITE" id="PS00125">
    <property type="entry name" value="SER_THR_PHOSPHATASE"/>
    <property type="match status" value="1"/>
</dbReference>
<keyword evidence="1" id="KW-0479">Metal-binding</keyword>
<dbReference type="PRINTS" id="PR00114">
    <property type="entry name" value="STPHPHTASE"/>
</dbReference>
<dbReference type="InterPro" id="IPR047129">
    <property type="entry name" value="PPA2-like"/>
</dbReference>
<comment type="similarity">
    <text evidence="4">Belongs to the PPP phosphatase family.</text>
</comment>
<feature type="domain" description="Serine/threonine specific protein phosphatases" evidence="5">
    <location>
        <begin position="108"/>
        <end position="113"/>
    </location>
</feature>
<evidence type="ECO:0000256" key="3">
    <source>
        <dbReference type="ARBA" id="ARBA00023211"/>
    </source>
</evidence>
<evidence type="ECO:0000256" key="1">
    <source>
        <dbReference type="ARBA" id="ARBA00022723"/>
    </source>
</evidence>
<organism evidence="6 7">
    <name type="scientific">Kipferlia bialata</name>
    <dbReference type="NCBI Taxonomy" id="797122"/>
    <lineage>
        <taxon>Eukaryota</taxon>
        <taxon>Metamonada</taxon>
        <taxon>Carpediemonas-like organisms</taxon>
        <taxon>Kipferlia</taxon>
    </lineage>
</organism>
<dbReference type="AlphaFoldDB" id="A0A9K3GEL9"/>
<gene>
    <name evidence="6" type="ORF">KIPB_000728</name>
</gene>
<comment type="catalytic activity">
    <reaction evidence="4">
        <text>O-phospho-L-threonyl-[protein] + H2O = L-threonyl-[protein] + phosphate</text>
        <dbReference type="Rhea" id="RHEA:47004"/>
        <dbReference type="Rhea" id="RHEA-COMP:11060"/>
        <dbReference type="Rhea" id="RHEA-COMP:11605"/>
        <dbReference type="ChEBI" id="CHEBI:15377"/>
        <dbReference type="ChEBI" id="CHEBI:30013"/>
        <dbReference type="ChEBI" id="CHEBI:43474"/>
        <dbReference type="ChEBI" id="CHEBI:61977"/>
        <dbReference type="EC" id="3.1.3.16"/>
    </reaction>
</comment>
<keyword evidence="3" id="KW-0464">Manganese</keyword>
<keyword evidence="2 4" id="KW-0378">Hydrolase</keyword>
<evidence type="ECO:0000256" key="2">
    <source>
        <dbReference type="ARBA" id="ARBA00022801"/>
    </source>
</evidence>
<dbReference type="InterPro" id="IPR006186">
    <property type="entry name" value="Ser/Thr-sp_prot-phosphatase"/>
</dbReference>
<evidence type="ECO:0000313" key="6">
    <source>
        <dbReference type="EMBL" id="GIQ80008.1"/>
    </source>
</evidence>
<sequence>MGGIEHFIEDLSQCKTLKYGQIRQICTKLKRVLVDLPNVIHIKSPITVVGDVHGQWYDVNEIFNVGGPLPSTNYLFLGDIVDRGYYSIEVMSWLFAMKLKYPQRLHIIRGNHESRQITQVYGFYDECLKKYQTVNVWRWAMSVFDMLPLCAVVDNKYFCVHGGLSPVSLDADAVVELNRRAEPPSDGLICDMLWSDPNDDIEEFGKSTRGAGHHFGTAVTRRFLSNNSMDMIVRAHQISHTGYEFHHNERLVTVWSAPRYGYRCDNIAAVMELDEFGNKNFLRFQACPNEAREFKPRNLQPDYFI</sequence>
<reference evidence="6 7" key="1">
    <citation type="journal article" date="2018" name="PLoS ONE">
        <title>The draft genome of Kipferlia bialata reveals reductive genome evolution in fornicate parasites.</title>
        <authorList>
            <person name="Tanifuji G."/>
            <person name="Takabayashi S."/>
            <person name="Kume K."/>
            <person name="Takagi M."/>
            <person name="Nakayama T."/>
            <person name="Kamikawa R."/>
            <person name="Inagaki Y."/>
            <person name="Hashimoto T."/>
        </authorList>
    </citation>
    <scope>NUCLEOTIDE SEQUENCE [LARGE SCALE GENOMIC DNA]</scope>
    <source>
        <strain evidence="6">NY0173</strain>
    </source>
</reference>
<comment type="caution">
    <text evidence="6">The sequence shown here is derived from an EMBL/GenBank/DDBJ whole genome shotgun (WGS) entry which is preliminary data.</text>
</comment>
<dbReference type="SUPFAM" id="SSF56300">
    <property type="entry name" value="Metallo-dependent phosphatases"/>
    <property type="match status" value="1"/>
</dbReference>
<dbReference type="InterPro" id="IPR029052">
    <property type="entry name" value="Metallo-depent_PP-like"/>
</dbReference>
<dbReference type="InterPro" id="IPR004843">
    <property type="entry name" value="Calcineurin-like_PHP"/>
</dbReference>
<dbReference type="EC" id="3.1.3.16" evidence="4"/>
<protein>
    <recommendedName>
        <fullName evidence="4">Serine/threonine-protein phosphatase</fullName>
        <ecNumber evidence="4">3.1.3.16</ecNumber>
    </recommendedName>
</protein>
<dbReference type="EMBL" id="BDIP01000089">
    <property type="protein sequence ID" value="GIQ80008.1"/>
    <property type="molecule type" value="Genomic_DNA"/>
</dbReference>
<evidence type="ECO:0000256" key="4">
    <source>
        <dbReference type="RuleBase" id="RU004273"/>
    </source>
</evidence>
<dbReference type="Gene3D" id="3.60.21.10">
    <property type="match status" value="1"/>
</dbReference>
<dbReference type="PANTHER" id="PTHR45619">
    <property type="entry name" value="SERINE/THREONINE-PROTEIN PHOSPHATASE PP2A-RELATED"/>
    <property type="match status" value="1"/>
</dbReference>
<dbReference type="Pfam" id="PF00149">
    <property type="entry name" value="Metallophos"/>
    <property type="match status" value="1"/>
</dbReference>
<dbReference type="OrthoDB" id="1930084at2759"/>
<evidence type="ECO:0000313" key="7">
    <source>
        <dbReference type="Proteomes" id="UP000265618"/>
    </source>
</evidence>
<name>A0A9K3GEL9_9EUKA</name>